<evidence type="ECO:0000256" key="3">
    <source>
        <dbReference type="ARBA" id="ARBA00022833"/>
    </source>
</evidence>
<dbReference type="Gene3D" id="3.30.40.10">
    <property type="entry name" value="Zinc/RING finger domain, C3HC4 (zinc finger)"/>
    <property type="match status" value="1"/>
</dbReference>
<dbReference type="OrthoDB" id="252722at2759"/>
<feature type="transmembrane region" description="Helical" evidence="5">
    <location>
        <begin position="158"/>
        <end position="185"/>
    </location>
</feature>
<evidence type="ECO:0000313" key="8">
    <source>
        <dbReference type="Proteomes" id="UP000886611"/>
    </source>
</evidence>
<dbReference type="GO" id="GO:0008270">
    <property type="term" value="F:zinc ion binding"/>
    <property type="evidence" value="ECO:0007669"/>
    <property type="project" value="UniProtKB-KW"/>
</dbReference>
<dbReference type="PROSITE" id="PS50089">
    <property type="entry name" value="ZF_RING_2"/>
    <property type="match status" value="1"/>
</dbReference>
<dbReference type="Pfam" id="PF13445">
    <property type="entry name" value="zf-RING_UBOX"/>
    <property type="match status" value="1"/>
</dbReference>
<proteinExistence type="predicted"/>
<organism evidence="7 8">
    <name type="scientific">Polypterus senegalus</name>
    <name type="common">Senegal bichir</name>
    <dbReference type="NCBI Taxonomy" id="55291"/>
    <lineage>
        <taxon>Eukaryota</taxon>
        <taxon>Metazoa</taxon>
        <taxon>Chordata</taxon>
        <taxon>Craniata</taxon>
        <taxon>Vertebrata</taxon>
        <taxon>Euteleostomi</taxon>
        <taxon>Actinopterygii</taxon>
        <taxon>Polypteriformes</taxon>
        <taxon>Polypteridae</taxon>
        <taxon>Polypterus</taxon>
    </lineage>
</organism>
<keyword evidence="3" id="KW-0862">Zinc</keyword>
<dbReference type="SMART" id="SM00184">
    <property type="entry name" value="RING"/>
    <property type="match status" value="1"/>
</dbReference>
<keyword evidence="5" id="KW-0472">Membrane</keyword>
<evidence type="ECO:0000313" key="7">
    <source>
        <dbReference type="EMBL" id="KAG2456077.1"/>
    </source>
</evidence>
<keyword evidence="5" id="KW-1133">Transmembrane helix</keyword>
<dbReference type="InterPro" id="IPR017907">
    <property type="entry name" value="Znf_RING_CS"/>
</dbReference>
<dbReference type="GO" id="GO:0061630">
    <property type="term" value="F:ubiquitin protein ligase activity"/>
    <property type="evidence" value="ECO:0007669"/>
    <property type="project" value="TreeGrafter"/>
</dbReference>
<evidence type="ECO:0000256" key="4">
    <source>
        <dbReference type="PROSITE-ProRule" id="PRU00175"/>
    </source>
</evidence>
<evidence type="ECO:0000259" key="6">
    <source>
        <dbReference type="PROSITE" id="PS50089"/>
    </source>
</evidence>
<dbReference type="InterPro" id="IPR027370">
    <property type="entry name" value="Znf-RING_euk"/>
</dbReference>
<keyword evidence="5" id="KW-0812">Transmembrane</keyword>
<evidence type="ECO:0000256" key="2">
    <source>
        <dbReference type="ARBA" id="ARBA00022771"/>
    </source>
</evidence>
<dbReference type="InterPro" id="IPR001841">
    <property type="entry name" value="Znf_RING"/>
</dbReference>
<evidence type="ECO:0000256" key="1">
    <source>
        <dbReference type="ARBA" id="ARBA00022723"/>
    </source>
</evidence>
<feature type="domain" description="RING-type" evidence="6">
    <location>
        <begin position="11"/>
        <end position="59"/>
    </location>
</feature>
<keyword evidence="8" id="KW-1185">Reference proteome</keyword>
<dbReference type="PANTHER" id="PTHR22791">
    <property type="entry name" value="RING-TYPE DOMAIN-CONTAINING PROTEIN"/>
    <property type="match status" value="1"/>
</dbReference>
<name>A0A8X7WWF0_POLSE</name>
<dbReference type="PROSITE" id="PS00518">
    <property type="entry name" value="ZF_RING_1"/>
    <property type="match status" value="1"/>
</dbReference>
<evidence type="ECO:0000256" key="5">
    <source>
        <dbReference type="SAM" id="Phobius"/>
    </source>
</evidence>
<gene>
    <name evidence="7" type="primary">Rnf223_1</name>
    <name evidence="7" type="ORF">GTO96_0006678</name>
</gene>
<dbReference type="EMBL" id="JAATIS010009265">
    <property type="protein sequence ID" value="KAG2456077.1"/>
    <property type="molecule type" value="Genomic_DNA"/>
</dbReference>
<dbReference type="InterPro" id="IPR051435">
    <property type="entry name" value="RING_finger_E3_ubiq-ligases"/>
</dbReference>
<keyword evidence="1" id="KW-0479">Metal-binding</keyword>
<feature type="non-terminal residue" evidence="7">
    <location>
        <position position="1"/>
    </location>
</feature>
<keyword evidence="2 4" id="KW-0863">Zinc-finger</keyword>
<accession>A0A8X7WWF0</accession>
<feature type="non-terminal residue" evidence="7">
    <location>
        <position position="189"/>
    </location>
</feature>
<dbReference type="PANTHER" id="PTHR22791:SF30">
    <property type="entry name" value="RING FINGER PROTEIN 223-LIKE"/>
    <property type="match status" value="1"/>
</dbReference>
<sequence>MADHQPPIPECSVCLSPYDNAFKAPLKLPPCAHTFCLECLAQLCLFMKPMQLLPCPLCRAPVTIPPGGAPALPVDTNVISELPTHQRSHICRVWMEGSELCHWRLQPPYNRQPMAEDGTRDAVVRIQLIHPTSSLSQPADLITVRGGRRRHQCREICRSFWCLTSLVFVTMVTLFSAIFFPIYLIRWTR</sequence>
<protein>
    <submittedName>
        <fullName evidence="7">RN223 protein</fullName>
    </submittedName>
</protein>
<dbReference type="GO" id="GO:0016567">
    <property type="term" value="P:protein ubiquitination"/>
    <property type="evidence" value="ECO:0007669"/>
    <property type="project" value="TreeGrafter"/>
</dbReference>
<dbReference type="InterPro" id="IPR013083">
    <property type="entry name" value="Znf_RING/FYVE/PHD"/>
</dbReference>
<reference evidence="7 8" key="1">
    <citation type="journal article" date="2021" name="Cell">
        <title>Tracing the genetic footprints of vertebrate landing in non-teleost ray-finned fishes.</title>
        <authorList>
            <person name="Bi X."/>
            <person name="Wang K."/>
            <person name="Yang L."/>
            <person name="Pan H."/>
            <person name="Jiang H."/>
            <person name="Wei Q."/>
            <person name="Fang M."/>
            <person name="Yu H."/>
            <person name="Zhu C."/>
            <person name="Cai Y."/>
            <person name="He Y."/>
            <person name="Gan X."/>
            <person name="Zeng H."/>
            <person name="Yu D."/>
            <person name="Zhu Y."/>
            <person name="Jiang H."/>
            <person name="Qiu Q."/>
            <person name="Yang H."/>
            <person name="Zhang Y.E."/>
            <person name="Wang W."/>
            <person name="Zhu M."/>
            <person name="He S."/>
            <person name="Zhang G."/>
        </authorList>
    </citation>
    <scope>NUCLEOTIDE SEQUENCE [LARGE SCALE GENOMIC DNA]</scope>
    <source>
        <strain evidence="7">Bchr_013</strain>
    </source>
</reference>
<dbReference type="AlphaFoldDB" id="A0A8X7WWF0"/>
<dbReference type="Proteomes" id="UP000886611">
    <property type="component" value="Unassembled WGS sequence"/>
</dbReference>
<dbReference type="SUPFAM" id="SSF57850">
    <property type="entry name" value="RING/U-box"/>
    <property type="match status" value="1"/>
</dbReference>
<comment type="caution">
    <text evidence="7">The sequence shown here is derived from an EMBL/GenBank/DDBJ whole genome shotgun (WGS) entry which is preliminary data.</text>
</comment>